<sequence>MISDNPDVIYAIDADDQLVELSSSWEAFAQKNDGGVGLHPRSVLGQSLWSYVRGRSLQTLYHDMIAAVRRTGRTCEFRFRCDSPVLRRYMHMRVDSMPDRHVQFRSCNFRVERRDVPLYVQAVSTGDHHLQRCSICNLFELPDGAWSDAADAVTRGQAMNQDRPLRIIWSVCEPCRETLRGEISQVGATSR</sequence>
<dbReference type="KEGG" id="mri:Mal4_17940"/>
<dbReference type="OrthoDB" id="271452at2"/>
<name>A0A517Z4R4_9PLAN</name>
<dbReference type="RefSeq" id="WP_145368333.1">
    <property type="nucleotide sequence ID" value="NZ_CP036275.1"/>
</dbReference>
<dbReference type="Proteomes" id="UP000320496">
    <property type="component" value="Chromosome"/>
</dbReference>
<protein>
    <recommendedName>
        <fullName evidence="3">PAS fold protein</fullName>
    </recommendedName>
</protein>
<evidence type="ECO:0000313" key="1">
    <source>
        <dbReference type="EMBL" id="QDU37480.1"/>
    </source>
</evidence>
<dbReference type="CDD" id="cd00130">
    <property type="entry name" value="PAS"/>
    <property type="match status" value="1"/>
</dbReference>
<organism evidence="1 2">
    <name type="scientific">Maioricimonas rarisocia</name>
    <dbReference type="NCBI Taxonomy" id="2528026"/>
    <lineage>
        <taxon>Bacteria</taxon>
        <taxon>Pseudomonadati</taxon>
        <taxon>Planctomycetota</taxon>
        <taxon>Planctomycetia</taxon>
        <taxon>Planctomycetales</taxon>
        <taxon>Planctomycetaceae</taxon>
        <taxon>Maioricimonas</taxon>
    </lineage>
</organism>
<evidence type="ECO:0000313" key="2">
    <source>
        <dbReference type="Proteomes" id="UP000320496"/>
    </source>
</evidence>
<dbReference type="EMBL" id="CP036275">
    <property type="protein sequence ID" value="QDU37480.1"/>
    <property type="molecule type" value="Genomic_DNA"/>
</dbReference>
<dbReference type="AlphaFoldDB" id="A0A517Z4R4"/>
<evidence type="ECO:0008006" key="3">
    <source>
        <dbReference type="Google" id="ProtNLM"/>
    </source>
</evidence>
<gene>
    <name evidence="1" type="ORF">Mal4_17940</name>
</gene>
<dbReference type="InterPro" id="IPR000014">
    <property type="entry name" value="PAS"/>
</dbReference>
<proteinExistence type="predicted"/>
<accession>A0A517Z4R4</accession>
<keyword evidence="2" id="KW-1185">Reference proteome</keyword>
<reference evidence="1 2" key="1">
    <citation type="submission" date="2019-02" db="EMBL/GenBank/DDBJ databases">
        <title>Deep-cultivation of Planctomycetes and their phenomic and genomic characterization uncovers novel biology.</title>
        <authorList>
            <person name="Wiegand S."/>
            <person name="Jogler M."/>
            <person name="Boedeker C."/>
            <person name="Pinto D."/>
            <person name="Vollmers J."/>
            <person name="Rivas-Marin E."/>
            <person name="Kohn T."/>
            <person name="Peeters S.H."/>
            <person name="Heuer A."/>
            <person name="Rast P."/>
            <person name="Oberbeckmann S."/>
            <person name="Bunk B."/>
            <person name="Jeske O."/>
            <person name="Meyerdierks A."/>
            <person name="Storesund J.E."/>
            <person name="Kallscheuer N."/>
            <person name="Luecker S."/>
            <person name="Lage O.M."/>
            <person name="Pohl T."/>
            <person name="Merkel B.J."/>
            <person name="Hornburger P."/>
            <person name="Mueller R.-W."/>
            <person name="Bruemmer F."/>
            <person name="Labrenz M."/>
            <person name="Spormann A.M."/>
            <person name="Op den Camp H."/>
            <person name="Overmann J."/>
            <person name="Amann R."/>
            <person name="Jetten M.S.M."/>
            <person name="Mascher T."/>
            <person name="Medema M.H."/>
            <person name="Devos D.P."/>
            <person name="Kaster A.-K."/>
            <person name="Ovreas L."/>
            <person name="Rohde M."/>
            <person name="Galperin M.Y."/>
            <person name="Jogler C."/>
        </authorList>
    </citation>
    <scope>NUCLEOTIDE SEQUENCE [LARGE SCALE GENOMIC DNA]</scope>
    <source>
        <strain evidence="1 2">Mal4</strain>
    </source>
</reference>